<reference evidence="2" key="2">
    <citation type="submission" date="2008-08" db="EMBL/GenBank/DDBJ databases">
        <authorList>
            <consortium name="Diatom Consortium"/>
            <person name="Grigoriev I."/>
            <person name="Grimwood J."/>
            <person name="Kuo A."/>
            <person name="Otillar R.P."/>
            <person name="Salamov A."/>
            <person name="Detter J.C."/>
            <person name="Lindquist E."/>
            <person name="Shapiro H."/>
            <person name="Lucas S."/>
            <person name="Glavina del Rio T."/>
            <person name="Pitluck S."/>
            <person name="Rokhsar D."/>
            <person name="Bowler C."/>
        </authorList>
    </citation>
    <scope>GENOME REANNOTATION</scope>
    <source>
        <strain evidence="2">CCAP 1055/1</strain>
    </source>
</reference>
<name>B7FQT6_PHATC</name>
<dbReference type="HOGENOM" id="CLU_1149124_0_0_1"/>
<keyword evidence="2" id="KW-1185">Reference proteome</keyword>
<dbReference type="RefSeq" id="XP_002176924.1">
    <property type="nucleotide sequence ID" value="XM_002176888.1"/>
</dbReference>
<reference evidence="1 2" key="1">
    <citation type="journal article" date="2008" name="Nature">
        <title>The Phaeodactylum genome reveals the evolutionary history of diatom genomes.</title>
        <authorList>
            <person name="Bowler C."/>
            <person name="Allen A.E."/>
            <person name="Badger J.H."/>
            <person name="Grimwood J."/>
            <person name="Jabbari K."/>
            <person name="Kuo A."/>
            <person name="Maheswari U."/>
            <person name="Martens C."/>
            <person name="Maumus F."/>
            <person name="Otillar R.P."/>
            <person name="Rayko E."/>
            <person name="Salamov A."/>
            <person name="Vandepoele K."/>
            <person name="Beszteri B."/>
            <person name="Gruber A."/>
            <person name="Heijde M."/>
            <person name="Katinka M."/>
            <person name="Mock T."/>
            <person name="Valentin K."/>
            <person name="Verret F."/>
            <person name="Berges J.A."/>
            <person name="Brownlee C."/>
            <person name="Cadoret J.P."/>
            <person name="Chiovitti A."/>
            <person name="Choi C.J."/>
            <person name="Coesel S."/>
            <person name="De Martino A."/>
            <person name="Detter J.C."/>
            <person name="Durkin C."/>
            <person name="Falciatore A."/>
            <person name="Fournet J."/>
            <person name="Haruta M."/>
            <person name="Huysman M.J."/>
            <person name="Jenkins B.D."/>
            <person name="Jiroutova K."/>
            <person name="Jorgensen R.E."/>
            <person name="Joubert Y."/>
            <person name="Kaplan A."/>
            <person name="Kroger N."/>
            <person name="Kroth P.G."/>
            <person name="La Roche J."/>
            <person name="Lindquist E."/>
            <person name="Lommer M."/>
            <person name="Martin-Jezequel V."/>
            <person name="Lopez P.J."/>
            <person name="Lucas S."/>
            <person name="Mangogna M."/>
            <person name="McGinnis K."/>
            <person name="Medlin L.K."/>
            <person name="Montsant A."/>
            <person name="Oudot-Le Secq M.P."/>
            <person name="Napoli C."/>
            <person name="Obornik M."/>
            <person name="Parker M.S."/>
            <person name="Petit J.L."/>
            <person name="Porcel B.M."/>
            <person name="Poulsen N."/>
            <person name="Robison M."/>
            <person name="Rychlewski L."/>
            <person name="Rynearson T.A."/>
            <person name="Schmutz J."/>
            <person name="Shapiro H."/>
            <person name="Siaut M."/>
            <person name="Stanley M."/>
            <person name="Sussman M.R."/>
            <person name="Taylor A.R."/>
            <person name="Vardi A."/>
            <person name="von Dassow P."/>
            <person name="Vyverman W."/>
            <person name="Willis A."/>
            <person name="Wyrwicz L.S."/>
            <person name="Rokhsar D.S."/>
            <person name="Weissenbach J."/>
            <person name="Armbrust E.V."/>
            <person name="Green B.R."/>
            <person name="Van de Peer Y."/>
            <person name="Grigoriev I.V."/>
        </authorList>
    </citation>
    <scope>NUCLEOTIDE SEQUENCE [LARGE SCALE GENOMIC DNA]</scope>
    <source>
        <strain evidence="1 2">CCAP 1055/1</strain>
    </source>
</reference>
<dbReference type="InParanoid" id="B7FQT6"/>
<sequence>MAPTAAWITSLPKPAVSRATAPSMNSSPSRLQSKKSNDLGKLVASVFLASTIVIGAPAALADEIGVERDAPTLFTGENVMICKKRGPLGACLESVVRTESNDNDKAKQYFRDPSEIVRQKEATLRAAAEETQGNALIEKLRQQTEDNKEKNRLTVERKTFENDQSASFGPFDRQVVIMNTDGRTFTLLENPQAMRLKKAGFIEGRQFVKQPTKDDIAAALEPDGPGLAGALLGVFGKNNNAN</sequence>
<dbReference type="Proteomes" id="UP000000759">
    <property type="component" value="Chromosome 1"/>
</dbReference>
<dbReference type="EMBL" id="CM000605">
    <property type="protein sequence ID" value="EEC51387.1"/>
    <property type="molecule type" value="Genomic_DNA"/>
</dbReference>
<dbReference type="GeneID" id="7196912"/>
<evidence type="ECO:0000313" key="1">
    <source>
        <dbReference type="EMBL" id="EEC51387.1"/>
    </source>
</evidence>
<dbReference type="KEGG" id="pti:PHATRDRAFT_32311"/>
<dbReference type="PaxDb" id="2850-Phatr32311"/>
<dbReference type="OrthoDB" id="40602at2759"/>
<dbReference type="eggNOG" id="ENOG502SPY0">
    <property type="taxonomic scope" value="Eukaryota"/>
</dbReference>
<gene>
    <name evidence="1" type="ORF">PHATRDRAFT_32311</name>
</gene>
<protein>
    <submittedName>
        <fullName evidence="1">Uncharacterized protein</fullName>
    </submittedName>
</protein>
<organism evidence="1 2">
    <name type="scientific">Phaeodactylum tricornutum (strain CCAP 1055/1)</name>
    <dbReference type="NCBI Taxonomy" id="556484"/>
    <lineage>
        <taxon>Eukaryota</taxon>
        <taxon>Sar</taxon>
        <taxon>Stramenopiles</taxon>
        <taxon>Ochrophyta</taxon>
        <taxon>Bacillariophyta</taxon>
        <taxon>Bacillariophyceae</taxon>
        <taxon>Bacillariophycidae</taxon>
        <taxon>Naviculales</taxon>
        <taxon>Phaeodactylaceae</taxon>
        <taxon>Phaeodactylum</taxon>
    </lineage>
</organism>
<evidence type="ECO:0000313" key="2">
    <source>
        <dbReference type="Proteomes" id="UP000000759"/>
    </source>
</evidence>
<dbReference type="AlphaFoldDB" id="B7FQT6"/>
<accession>B7FQT6</accession>
<proteinExistence type="predicted"/>